<dbReference type="GO" id="GO:0000814">
    <property type="term" value="C:ESCRT II complex"/>
    <property type="evidence" value="ECO:0007669"/>
    <property type="project" value="InterPro"/>
</dbReference>
<dbReference type="STRING" id="286115.A0A507CZY2"/>
<evidence type="ECO:0000313" key="9">
    <source>
        <dbReference type="EMBL" id="TPX51219.1"/>
    </source>
</evidence>
<dbReference type="VEuPathDB" id="FungiDB:SeMB42_g02006"/>
<accession>A0A507CZY2</accession>
<dbReference type="EMBL" id="QEAN01000057">
    <property type="protein sequence ID" value="TPX51219.1"/>
    <property type="molecule type" value="Genomic_DNA"/>
</dbReference>
<evidence type="ECO:0000256" key="1">
    <source>
        <dbReference type="ARBA" id="ARBA00004496"/>
    </source>
</evidence>
<evidence type="ECO:0000313" key="10">
    <source>
        <dbReference type="Proteomes" id="UP000317494"/>
    </source>
</evidence>
<protein>
    <recommendedName>
        <fullName evidence="3">Vacuolar protein-sorting-associated protein 25</fullName>
    </recommendedName>
    <alternativeName>
        <fullName evidence="7">ESCRT-II complex subunit VPS25</fullName>
    </alternativeName>
</protein>
<dbReference type="Proteomes" id="UP000320475">
    <property type="component" value="Unassembled WGS sequence"/>
</dbReference>
<dbReference type="Proteomes" id="UP000317494">
    <property type="component" value="Unassembled WGS sequence"/>
</dbReference>
<evidence type="ECO:0000256" key="6">
    <source>
        <dbReference type="ARBA" id="ARBA00022927"/>
    </source>
</evidence>
<dbReference type="Gene3D" id="1.10.10.10">
    <property type="entry name" value="Winged helix-like DNA-binding domain superfamily/Winged helix DNA-binding domain"/>
    <property type="match status" value="1"/>
</dbReference>
<dbReference type="GO" id="GO:0042803">
    <property type="term" value="F:protein homodimerization activity"/>
    <property type="evidence" value="ECO:0007669"/>
    <property type="project" value="TreeGrafter"/>
</dbReference>
<dbReference type="EMBL" id="QEAM01000168">
    <property type="protein sequence ID" value="TPX44779.1"/>
    <property type="molecule type" value="Genomic_DNA"/>
</dbReference>
<dbReference type="PANTHER" id="PTHR13149">
    <property type="entry name" value="VACUOLAR PROTEIN SORTING-ASSOCIATED PROTEIN VPS25"/>
    <property type="match status" value="1"/>
</dbReference>
<gene>
    <name evidence="8" type="ORF">SeLEV6574_g04298</name>
    <name evidence="9" type="ORF">SeMB42_g02006</name>
</gene>
<proteinExistence type="inferred from homology"/>
<keyword evidence="5" id="KW-0963">Cytoplasm</keyword>
<keyword evidence="4" id="KW-0813">Transport</keyword>
<dbReference type="InterPro" id="IPR036388">
    <property type="entry name" value="WH-like_DNA-bd_sf"/>
</dbReference>
<evidence type="ECO:0000256" key="2">
    <source>
        <dbReference type="ARBA" id="ARBA00009674"/>
    </source>
</evidence>
<dbReference type="GO" id="GO:0016236">
    <property type="term" value="P:macroautophagy"/>
    <property type="evidence" value="ECO:0007669"/>
    <property type="project" value="UniProtKB-ARBA"/>
</dbReference>
<evidence type="ECO:0000313" key="8">
    <source>
        <dbReference type="EMBL" id="TPX44779.1"/>
    </source>
</evidence>
<dbReference type="PANTHER" id="PTHR13149:SF0">
    <property type="entry name" value="VACUOLAR PROTEIN-SORTING-ASSOCIATED PROTEIN 25"/>
    <property type="match status" value="1"/>
</dbReference>
<keyword evidence="10" id="KW-1185">Reference proteome</keyword>
<comment type="similarity">
    <text evidence="2">Belongs to the VPS25 family.</text>
</comment>
<dbReference type="Pfam" id="PF05871">
    <property type="entry name" value="ESCRT-II"/>
    <property type="match status" value="1"/>
</dbReference>
<dbReference type="GO" id="GO:0043328">
    <property type="term" value="P:protein transport to vacuole involved in ubiquitin-dependent protein catabolic process via the multivesicular body sorting pathway"/>
    <property type="evidence" value="ECO:0007669"/>
    <property type="project" value="TreeGrafter"/>
</dbReference>
<dbReference type="OrthoDB" id="245150at2759"/>
<comment type="subcellular location">
    <subcellularLocation>
        <location evidence="1">Cytoplasm</location>
    </subcellularLocation>
</comment>
<evidence type="ECO:0000256" key="3">
    <source>
        <dbReference type="ARBA" id="ARBA00017934"/>
    </source>
</evidence>
<dbReference type="SUPFAM" id="SSF46785">
    <property type="entry name" value="Winged helix' DNA-binding domain"/>
    <property type="match status" value="2"/>
</dbReference>
<dbReference type="InterPro" id="IPR014041">
    <property type="entry name" value="ESCRT-II_cplx_Vps25-sub_N"/>
</dbReference>
<dbReference type="InterPro" id="IPR008570">
    <property type="entry name" value="ESCRT-II_cplx_Vps25-sub"/>
</dbReference>
<organism evidence="8 11">
    <name type="scientific">Synchytrium endobioticum</name>
    <dbReference type="NCBI Taxonomy" id="286115"/>
    <lineage>
        <taxon>Eukaryota</taxon>
        <taxon>Fungi</taxon>
        <taxon>Fungi incertae sedis</taxon>
        <taxon>Chytridiomycota</taxon>
        <taxon>Chytridiomycota incertae sedis</taxon>
        <taxon>Chytridiomycetes</taxon>
        <taxon>Synchytriales</taxon>
        <taxon>Synchytriaceae</taxon>
        <taxon>Synchytrium</taxon>
    </lineage>
</organism>
<dbReference type="FunFam" id="1.10.10.570:FF:000003">
    <property type="entry name" value="Vacuolar protein-sorting-associated protein 25"/>
    <property type="match status" value="1"/>
</dbReference>
<evidence type="ECO:0000256" key="7">
    <source>
        <dbReference type="ARBA" id="ARBA00030094"/>
    </source>
</evidence>
<reference evidence="10 11" key="1">
    <citation type="journal article" date="2019" name="Sci. Rep.">
        <title>Comparative genomics of chytrid fungi reveal insights into the obligate biotrophic and pathogenic lifestyle of Synchytrium endobioticum.</title>
        <authorList>
            <person name="van de Vossenberg B.T.L.H."/>
            <person name="Warris S."/>
            <person name="Nguyen H.D.T."/>
            <person name="van Gent-Pelzer M.P.E."/>
            <person name="Joly D.L."/>
            <person name="van de Geest H.C."/>
            <person name="Bonants P.J.M."/>
            <person name="Smith D.S."/>
            <person name="Levesque C.A."/>
            <person name="van der Lee T.A.J."/>
        </authorList>
    </citation>
    <scope>NUCLEOTIDE SEQUENCE [LARGE SCALE GENOMIC DNA]</scope>
    <source>
        <strain evidence="8 11">LEV6574</strain>
        <strain evidence="9 10">MB42</strain>
    </source>
</reference>
<evidence type="ECO:0000313" key="11">
    <source>
        <dbReference type="Proteomes" id="UP000320475"/>
    </source>
</evidence>
<dbReference type="InterPro" id="IPR036390">
    <property type="entry name" value="WH_DNA-bd_sf"/>
</dbReference>
<evidence type="ECO:0000256" key="5">
    <source>
        <dbReference type="ARBA" id="ARBA00022490"/>
    </source>
</evidence>
<evidence type="ECO:0000256" key="4">
    <source>
        <dbReference type="ARBA" id="ARBA00022448"/>
    </source>
</evidence>
<dbReference type="GO" id="GO:0005198">
    <property type="term" value="F:structural molecule activity"/>
    <property type="evidence" value="ECO:0007669"/>
    <property type="project" value="TreeGrafter"/>
</dbReference>
<keyword evidence="6" id="KW-0653">Protein transport</keyword>
<comment type="caution">
    <text evidence="8">The sequence shown here is derived from an EMBL/GenBank/DDBJ whole genome shotgun (WGS) entry which is preliminary data.</text>
</comment>
<dbReference type="Gene3D" id="1.10.10.570">
    <property type="entry name" value="Winged helix' DNA-binding domain. Chain C. Domain 1"/>
    <property type="match status" value="1"/>
</dbReference>
<dbReference type="FunFam" id="1.10.10.10:FF:000141">
    <property type="entry name" value="vacuolar protein-sorting-associated protein 25"/>
    <property type="match status" value="1"/>
</dbReference>
<name>A0A507CZY2_9FUNG</name>
<sequence length="182" mass="20883">MAAFAYPAIHDFPPFYTQQPNVDTWRKQRQLWCDLVLSYYRANKLTVLDVNEALTSGKSGLFVNATIKRSLPRETVHAVIEELVRMGNAEWEGPSNQRAIIYWRRLEEWASMIWQWAFNTGQTNSICTLYEIAHGDATTTQEFHALDEFVVRKALLVLVKQGKAQMFSGTSDSDLGVKFFLT</sequence>
<dbReference type="AlphaFoldDB" id="A0A507CZY2"/>